<dbReference type="GO" id="GO:0004407">
    <property type="term" value="F:histone deacetylase activity"/>
    <property type="evidence" value="ECO:0007669"/>
    <property type="project" value="TreeGrafter"/>
</dbReference>
<name>A0A1B7KVZ0_PARTM</name>
<dbReference type="GO" id="GO:0040029">
    <property type="term" value="P:epigenetic regulation of gene expression"/>
    <property type="evidence" value="ECO:0007669"/>
    <property type="project" value="TreeGrafter"/>
</dbReference>
<dbReference type="InterPro" id="IPR003085">
    <property type="entry name" value="AcuC"/>
</dbReference>
<dbReference type="GO" id="GO:0045150">
    <property type="term" value="P:acetoin catabolic process"/>
    <property type="evidence" value="ECO:0007669"/>
    <property type="project" value="UniProtKB-UniPathway"/>
</dbReference>
<dbReference type="Proteomes" id="UP000078290">
    <property type="component" value="Unassembled WGS sequence"/>
</dbReference>
<sequence>MKKDCVFIYSEDFLQYKFHDAHPFNQLRVKLTYDLLRAMNALEDEQIIKPRIATDEELSLIHDLTYIEAVKAAGKGQLPEHTALNYGLGTEDTPIFPNMHEASALLVGSTLTAVDYVLSGKAKHALSLGGGLHHGFRGKASGFCVYNDSAVAIKYIQEKYGLRVLYVDTDAHHGDGVQWAFYDDPNVCTFSIHETGRYLFPGTGNINERGHGAGYGYSFNIPVDAFTEDESWLDAYTQAFREIADFFRPDVILTQNGADAHYYDPLTHLSLTMKAYREIPKLAHQIAHEYCDGRWIAVGGGGYDIWRVVPRAWAFIWLEMTEQSNISGDLPESWLKKWQTLSPVPLPREWDDPESLYPPIPRKAEITEKNAQTTEKALYLIRSQRQQTNGYQSNHPLKNNQCSKK</sequence>
<dbReference type="PRINTS" id="PR01272">
    <property type="entry name" value="ACUCPROTEIN"/>
</dbReference>
<dbReference type="InterPro" id="IPR023801">
    <property type="entry name" value="His_deacetylse_dom"/>
</dbReference>
<protein>
    <recommendedName>
        <fullName evidence="3">Acetoin utilization protein AcuC</fullName>
    </recommendedName>
</protein>
<dbReference type="UniPathway" id="UPA00040"/>
<proteinExistence type="inferred from homology"/>
<dbReference type="RefSeq" id="WP_064549533.1">
    <property type="nucleotide sequence ID" value="NZ_LXMA01000001.1"/>
</dbReference>
<dbReference type="PANTHER" id="PTHR10625:SF10">
    <property type="entry name" value="HISTONE DEACETYLASE HDAC1"/>
    <property type="match status" value="1"/>
</dbReference>
<dbReference type="Pfam" id="PF00850">
    <property type="entry name" value="Hist_deacetyl"/>
    <property type="match status" value="1"/>
</dbReference>
<dbReference type="SUPFAM" id="SSF52768">
    <property type="entry name" value="Arginase/deacetylase"/>
    <property type="match status" value="1"/>
</dbReference>
<evidence type="ECO:0000256" key="1">
    <source>
        <dbReference type="ARBA" id="ARBA00005101"/>
    </source>
</evidence>
<dbReference type="InterPro" id="IPR000286">
    <property type="entry name" value="HDACs"/>
</dbReference>
<feature type="domain" description="Histone deacetylase" evidence="5">
    <location>
        <begin position="22"/>
        <end position="317"/>
    </location>
</feature>
<dbReference type="InterPro" id="IPR037138">
    <property type="entry name" value="His_deacetylse_dom_sf"/>
</dbReference>
<evidence type="ECO:0000256" key="3">
    <source>
        <dbReference type="ARBA" id="ARBA00020218"/>
    </source>
</evidence>
<dbReference type="InterPro" id="IPR023696">
    <property type="entry name" value="Ureohydrolase_dom_sf"/>
</dbReference>
<dbReference type="OrthoDB" id="9808367at2"/>
<accession>A0A1B7KVZ0</accession>
<evidence type="ECO:0000313" key="7">
    <source>
        <dbReference type="Proteomes" id="UP000078290"/>
    </source>
</evidence>
<dbReference type="PANTHER" id="PTHR10625">
    <property type="entry name" value="HISTONE DEACETYLASE HDAC1-RELATED"/>
    <property type="match status" value="1"/>
</dbReference>
<comment type="pathway">
    <text evidence="1">Ketone degradation; acetoin degradation.</text>
</comment>
<evidence type="ECO:0000256" key="4">
    <source>
        <dbReference type="ARBA" id="ARBA00022627"/>
    </source>
</evidence>
<comment type="caution">
    <text evidence="6">The sequence shown here is derived from an EMBL/GenBank/DDBJ whole genome shotgun (WGS) entry which is preliminary data.</text>
</comment>
<evidence type="ECO:0000256" key="2">
    <source>
        <dbReference type="ARBA" id="ARBA00005947"/>
    </source>
</evidence>
<comment type="similarity">
    <text evidence="2">Belongs to the histone deacetylase family.</text>
</comment>
<dbReference type="Gene3D" id="3.40.800.20">
    <property type="entry name" value="Histone deacetylase domain"/>
    <property type="match status" value="1"/>
</dbReference>
<dbReference type="PRINTS" id="PR01270">
    <property type="entry name" value="HDASUPER"/>
</dbReference>
<dbReference type="EMBL" id="LXMA01000001">
    <property type="protein sequence ID" value="OAT74205.1"/>
    <property type="molecule type" value="Genomic_DNA"/>
</dbReference>
<evidence type="ECO:0000313" key="6">
    <source>
        <dbReference type="EMBL" id="OAT74205.1"/>
    </source>
</evidence>
<evidence type="ECO:0000259" key="5">
    <source>
        <dbReference type="Pfam" id="PF00850"/>
    </source>
</evidence>
<keyword evidence="4" id="KW-0006">Acetoin catabolism</keyword>
<reference evidence="7" key="1">
    <citation type="submission" date="2016-05" db="EMBL/GenBank/DDBJ databases">
        <authorList>
            <person name="Wang W."/>
            <person name="Zhu L."/>
        </authorList>
    </citation>
    <scope>NUCLEOTIDE SEQUENCE [LARGE SCALE GENOMIC DNA]</scope>
    <source>
        <strain evidence="7">W-2</strain>
    </source>
</reference>
<dbReference type="CDD" id="cd09994">
    <property type="entry name" value="HDAC_AcuC_like"/>
    <property type="match status" value="1"/>
</dbReference>
<organism evidence="6 7">
    <name type="scientific">Parageobacillus thermoglucosidasius</name>
    <name type="common">Geobacillus thermoglucosidasius</name>
    <dbReference type="NCBI Taxonomy" id="1426"/>
    <lineage>
        <taxon>Bacteria</taxon>
        <taxon>Bacillati</taxon>
        <taxon>Bacillota</taxon>
        <taxon>Bacilli</taxon>
        <taxon>Bacillales</taxon>
        <taxon>Anoxybacillaceae</taxon>
        <taxon>Parageobacillus</taxon>
    </lineage>
</organism>
<dbReference type="AlphaFoldDB" id="A0A1B7KVZ0"/>
<gene>
    <name evidence="6" type="ORF">A7K69_00380</name>
</gene>